<dbReference type="eggNOG" id="ENOG503070M">
    <property type="taxonomic scope" value="Bacteria"/>
</dbReference>
<dbReference type="Proteomes" id="UP000010105">
    <property type="component" value="Chromosome 2"/>
</dbReference>
<evidence type="ECO:0000313" key="3">
    <source>
        <dbReference type="Proteomes" id="UP000010105"/>
    </source>
</evidence>
<evidence type="ECO:0000256" key="1">
    <source>
        <dbReference type="SAM" id="SignalP"/>
    </source>
</evidence>
<name>K0DWY5_9BURK</name>
<feature type="chain" id="PRO_5003830813" description="Lipoprotein" evidence="1">
    <location>
        <begin position="31"/>
        <end position="467"/>
    </location>
</feature>
<reference evidence="2 3" key="1">
    <citation type="journal article" date="2012" name="J. Bacteriol.">
        <title>Complete Genome Sequence of Burkholderia phenoliruptrix BR3459a (CLA1), a Heat-Tolerant, Nitrogen-Fixing Symbiont of Mimosa flocculosa.</title>
        <authorList>
            <person name="de Oliveira Cunha C."/>
            <person name="Goda Zuleta L.F."/>
            <person name="Paula de Almeida L.G."/>
            <person name="Prioli Ciapina L."/>
            <person name="Lustrino Borges W."/>
            <person name="Pitard R.M."/>
            <person name="Baldani J.I."/>
            <person name="Straliotto R."/>
            <person name="de Faria S.M."/>
            <person name="Hungria M."/>
            <person name="Sousa Cavada B."/>
            <person name="Mercante F.M."/>
            <person name="Ribeiro de Vasconcelos A.T."/>
        </authorList>
    </citation>
    <scope>NUCLEOTIDE SEQUENCE [LARGE SCALE GENOMIC DNA]</scope>
    <source>
        <strain evidence="2 3">BR3459a</strain>
    </source>
</reference>
<evidence type="ECO:0000313" key="2">
    <source>
        <dbReference type="EMBL" id="AFT87814.1"/>
    </source>
</evidence>
<dbReference type="HOGENOM" id="CLU_620650_0_0_4"/>
<dbReference type="PATRIC" id="fig|1229205.11.peg.4195"/>
<organism evidence="2 3">
    <name type="scientific">Paraburkholderia phenoliruptrix BR3459a</name>
    <dbReference type="NCBI Taxonomy" id="1229205"/>
    <lineage>
        <taxon>Bacteria</taxon>
        <taxon>Pseudomonadati</taxon>
        <taxon>Pseudomonadota</taxon>
        <taxon>Betaproteobacteria</taxon>
        <taxon>Burkholderiales</taxon>
        <taxon>Burkholderiaceae</taxon>
        <taxon>Paraburkholderia</taxon>
    </lineage>
</organism>
<accession>K0DWY5</accession>
<proteinExistence type="predicted"/>
<feature type="signal peptide" evidence="1">
    <location>
        <begin position="1"/>
        <end position="30"/>
    </location>
</feature>
<dbReference type="STRING" id="1229205.BUPH_00345"/>
<protein>
    <recommendedName>
        <fullName evidence="4">Lipoprotein</fullName>
    </recommendedName>
</protein>
<dbReference type="AlphaFoldDB" id="K0DWY5"/>
<sequence length="467" mass="51213">MNRNSLVRSFRCAVLTLLVLGGACAGNANAGSQSMQFSYTTNGASEGSINRYGDNSISVSDGMLTVEIGDSILKKNINGAGVFEMKLLNRDLEDAKKLADLLCSPEDSAGEVPTTDLYTAKCDGKVRSSYVKNFSRPLVNQMAQLVESLRDSGIRDGRKLVKLDVSLDSIDRVKGGFLVAVRFYNGGEYPIKFSTPDKWDGGPGRDMLGVSTVRKPQFAFGLAGETLENSDEFTNGEVSLAPRSSAVLKMKTSSVDKFTAGTYDFNIGVFMNIGVVGLATNLSRVDFHSNIKEPTSITFDRDYPSTPEEREQWEARHRDAMSSYPVKPGQTFAEDGLYRAARVNTISRRSLQLVPFKAGAVATADNVKMLIEGGGGLSFDDPVQWLWEGSAPTPVKQYSFDMIEETRQFCEPGVPCPRSGRWVPRIRQSWDKPARYDLAGIVTLRRGQPMPLINDANGRADWEWVGA</sequence>
<dbReference type="EMBL" id="CP003864">
    <property type="protein sequence ID" value="AFT87814.1"/>
    <property type="molecule type" value="Genomic_DNA"/>
</dbReference>
<keyword evidence="1" id="KW-0732">Signal</keyword>
<evidence type="ECO:0008006" key="4">
    <source>
        <dbReference type="Google" id="ProtNLM"/>
    </source>
</evidence>
<gene>
    <name evidence="2" type="ORF">BUPH_00345</name>
</gene>
<dbReference type="PROSITE" id="PS51257">
    <property type="entry name" value="PROKAR_LIPOPROTEIN"/>
    <property type="match status" value="1"/>
</dbReference>
<dbReference type="KEGG" id="bpx:BUPH_00345"/>